<organism evidence="3 4">
    <name type="scientific">Uncinula necator</name>
    <name type="common">Grape powdery mildew</name>
    <dbReference type="NCBI Taxonomy" id="52586"/>
    <lineage>
        <taxon>Eukaryota</taxon>
        <taxon>Fungi</taxon>
        <taxon>Dikarya</taxon>
        <taxon>Ascomycota</taxon>
        <taxon>Pezizomycotina</taxon>
        <taxon>Leotiomycetes</taxon>
        <taxon>Erysiphales</taxon>
        <taxon>Erysiphaceae</taxon>
        <taxon>Erysiphe</taxon>
    </lineage>
</organism>
<keyword evidence="2" id="KW-0472">Membrane</keyword>
<dbReference type="AlphaFoldDB" id="A0A0B1PBD5"/>
<keyword evidence="1" id="KW-0175">Coiled coil</keyword>
<dbReference type="Proteomes" id="UP000030854">
    <property type="component" value="Unassembled WGS sequence"/>
</dbReference>
<comment type="caution">
    <text evidence="3">The sequence shown here is derived from an EMBL/GenBank/DDBJ whole genome shotgun (WGS) entry which is preliminary data.</text>
</comment>
<name>A0A0B1PBD5_UNCNE</name>
<dbReference type="Pfam" id="PF14223">
    <property type="entry name" value="Retrotran_gag_2"/>
    <property type="match status" value="1"/>
</dbReference>
<sequence>MKRKDETNDEYNMRLERYNDRNDAAHSAILNGVSDDLQELACSFDEELESARVAMRLLKDKYDYETTTSTIQLFKEFSELKMAEGDLISHHITQFETAYSLFTLVVQAPLVLKQLLNGTSSRLNKLKLCTCSFLSLPLIITSLIILLPKKLLGSPM</sequence>
<keyword evidence="2" id="KW-1133">Transmembrane helix</keyword>
<evidence type="ECO:0000313" key="4">
    <source>
        <dbReference type="Proteomes" id="UP000030854"/>
    </source>
</evidence>
<proteinExistence type="predicted"/>
<keyword evidence="4" id="KW-1185">Reference proteome</keyword>
<dbReference type="EMBL" id="JNVN01000772">
    <property type="protein sequence ID" value="KHJ34650.1"/>
    <property type="molecule type" value="Genomic_DNA"/>
</dbReference>
<evidence type="ECO:0000256" key="1">
    <source>
        <dbReference type="SAM" id="Coils"/>
    </source>
</evidence>
<evidence type="ECO:0000313" key="3">
    <source>
        <dbReference type="EMBL" id="KHJ34650.1"/>
    </source>
</evidence>
<protein>
    <submittedName>
        <fullName evidence="3">Uncharacterized protein</fullName>
    </submittedName>
</protein>
<reference evidence="3 4" key="1">
    <citation type="journal article" date="2014" name="BMC Genomics">
        <title>Adaptive genomic structural variation in the grape powdery mildew pathogen, Erysiphe necator.</title>
        <authorList>
            <person name="Jones L."/>
            <person name="Riaz S."/>
            <person name="Morales-Cruz A."/>
            <person name="Amrine K.C."/>
            <person name="McGuire B."/>
            <person name="Gubler W.D."/>
            <person name="Walker M.A."/>
            <person name="Cantu D."/>
        </authorList>
    </citation>
    <scope>NUCLEOTIDE SEQUENCE [LARGE SCALE GENOMIC DNA]</scope>
    <source>
        <strain evidence="4">c</strain>
    </source>
</reference>
<gene>
    <name evidence="3" type="ORF">EV44_g2441</name>
</gene>
<accession>A0A0B1PBD5</accession>
<dbReference type="HOGENOM" id="CLU_1688035_0_0_1"/>
<keyword evidence="2" id="KW-0812">Transmembrane</keyword>
<evidence type="ECO:0000256" key="2">
    <source>
        <dbReference type="SAM" id="Phobius"/>
    </source>
</evidence>
<feature type="coiled-coil region" evidence="1">
    <location>
        <begin position="1"/>
        <end position="28"/>
    </location>
</feature>
<feature type="transmembrane region" description="Helical" evidence="2">
    <location>
        <begin position="128"/>
        <end position="147"/>
    </location>
</feature>